<sequence>MIQSQPLSGRRIVLTRNVEGASRLAGRLKALGAEILEIPLIEVRFDIDGESAVEIFKEFASYEWLIFTSRNGVKHFFNAFLKAYDDIRSLGFVRIAVVGKGTVEALGEYHLRADLVAPSATADDLAKALEDEETLDNLKVLVITGNRNKEDLVKRLWEDRAIVDSLRVYSTHFCDLEGNEEASRFRKEGADALVFASASSVEAFGEQAKHLQLEKGAKVPALCSFGPTTSERMKKAGIPVAVEASDPGLDGMVAALVDYFSGKA</sequence>
<dbReference type="PANTHER" id="PTHR38042">
    <property type="entry name" value="UROPORPHYRINOGEN-III SYNTHASE, CHLOROPLASTIC"/>
    <property type="match status" value="1"/>
</dbReference>
<evidence type="ECO:0000256" key="2">
    <source>
        <dbReference type="ARBA" id="ARBA00008133"/>
    </source>
</evidence>
<evidence type="ECO:0000256" key="8">
    <source>
        <dbReference type="ARBA" id="ARBA00048617"/>
    </source>
</evidence>
<dbReference type="SUPFAM" id="SSF69618">
    <property type="entry name" value="HemD-like"/>
    <property type="match status" value="1"/>
</dbReference>
<evidence type="ECO:0000256" key="7">
    <source>
        <dbReference type="ARBA" id="ARBA00040167"/>
    </source>
</evidence>
<keyword evidence="12" id="KW-1185">Reference proteome</keyword>
<dbReference type="InterPro" id="IPR039793">
    <property type="entry name" value="UROS/Hem4"/>
</dbReference>
<keyword evidence="4 9" id="KW-0456">Lyase</keyword>
<evidence type="ECO:0000256" key="4">
    <source>
        <dbReference type="ARBA" id="ARBA00023239"/>
    </source>
</evidence>
<comment type="catalytic activity">
    <reaction evidence="8 9">
        <text>hydroxymethylbilane = uroporphyrinogen III + H2O</text>
        <dbReference type="Rhea" id="RHEA:18965"/>
        <dbReference type="ChEBI" id="CHEBI:15377"/>
        <dbReference type="ChEBI" id="CHEBI:57308"/>
        <dbReference type="ChEBI" id="CHEBI:57845"/>
        <dbReference type="EC" id="4.2.1.75"/>
    </reaction>
</comment>
<comment type="similarity">
    <text evidence="2 9">Belongs to the uroporphyrinogen-III synthase family.</text>
</comment>
<dbReference type="Gene3D" id="3.40.50.10090">
    <property type="match status" value="2"/>
</dbReference>
<accession>A0A6B2M128</accession>
<evidence type="ECO:0000313" key="11">
    <source>
        <dbReference type="EMBL" id="NDV61757.1"/>
    </source>
</evidence>
<keyword evidence="5 9" id="KW-0627">Porphyrin biosynthesis</keyword>
<evidence type="ECO:0000313" key="12">
    <source>
        <dbReference type="Proteomes" id="UP000478417"/>
    </source>
</evidence>
<dbReference type="RefSeq" id="WP_163962970.1">
    <property type="nucleotide sequence ID" value="NZ_JAAGNX010000001.1"/>
</dbReference>
<dbReference type="CDD" id="cd06578">
    <property type="entry name" value="HemD"/>
    <property type="match status" value="1"/>
</dbReference>
<name>A0A6B2M128_9BACT</name>
<comment type="caution">
    <text evidence="11">The sequence shown here is derived from an EMBL/GenBank/DDBJ whole genome shotgun (WGS) entry which is preliminary data.</text>
</comment>
<evidence type="ECO:0000256" key="6">
    <source>
        <dbReference type="ARBA" id="ARBA00037589"/>
    </source>
</evidence>
<dbReference type="PANTHER" id="PTHR38042:SF1">
    <property type="entry name" value="UROPORPHYRINOGEN-III SYNTHASE, CHLOROPLASTIC"/>
    <property type="match status" value="1"/>
</dbReference>
<dbReference type="Proteomes" id="UP000478417">
    <property type="component" value="Unassembled WGS sequence"/>
</dbReference>
<evidence type="ECO:0000256" key="5">
    <source>
        <dbReference type="ARBA" id="ARBA00023244"/>
    </source>
</evidence>
<organism evidence="11 12">
    <name type="scientific">Oceanipulchritudo coccoides</name>
    <dbReference type="NCBI Taxonomy" id="2706888"/>
    <lineage>
        <taxon>Bacteria</taxon>
        <taxon>Pseudomonadati</taxon>
        <taxon>Verrucomicrobiota</taxon>
        <taxon>Opitutia</taxon>
        <taxon>Puniceicoccales</taxon>
        <taxon>Oceanipulchritudinaceae</taxon>
        <taxon>Oceanipulchritudo</taxon>
    </lineage>
</organism>
<dbReference type="GO" id="GO:0006782">
    <property type="term" value="P:protoporphyrinogen IX biosynthetic process"/>
    <property type="evidence" value="ECO:0007669"/>
    <property type="project" value="UniProtKB-UniRule"/>
</dbReference>
<dbReference type="AlphaFoldDB" id="A0A6B2M128"/>
<dbReference type="EC" id="4.2.1.75" evidence="3 9"/>
<feature type="domain" description="Tetrapyrrole biosynthesis uroporphyrinogen III synthase" evidence="10">
    <location>
        <begin position="23"/>
        <end position="254"/>
    </location>
</feature>
<dbReference type="UniPathway" id="UPA00251">
    <property type="reaction ID" value="UER00320"/>
</dbReference>
<comment type="function">
    <text evidence="6 9">Catalyzes cyclization of the linear tetrapyrrole, hydroxymethylbilane, to the macrocyclic uroporphyrinogen III.</text>
</comment>
<evidence type="ECO:0000259" key="10">
    <source>
        <dbReference type="Pfam" id="PF02602"/>
    </source>
</evidence>
<dbReference type="EMBL" id="JAAGNX010000001">
    <property type="protein sequence ID" value="NDV61757.1"/>
    <property type="molecule type" value="Genomic_DNA"/>
</dbReference>
<reference evidence="11 12" key="1">
    <citation type="submission" date="2020-02" db="EMBL/GenBank/DDBJ databases">
        <title>Albibacoteraceae fam. nov., the first described family within the subdivision 4 Verrucomicrobia.</title>
        <authorList>
            <person name="Xi F."/>
        </authorList>
    </citation>
    <scope>NUCLEOTIDE SEQUENCE [LARGE SCALE GENOMIC DNA]</scope>
    <source>
        <strain evidence="11 12">CK1056</strain>
    </source>
</reference>
<protein>
    <recommendedName>
        <fullName evidence="7 9">Uroporphyrinogen-III synthase</fullName>
        <ecNumber evidence="3 9">4.2.1.75</ecNumber>
    </recommendedName>
</protein>
<proteinExistence type="inferred from homology"/>
<evidence type="ECO:0000256" key="1">
    <source>
        <dbReference type="ARBA" id="ARBA00004772"/>
    </source>
</evidence>
<evidence type="ECO:0000256" key="9">
    <source>
        <dbReference type="RuleBase" id="RU366031"/>
    </source>
</evidence>
<dbReference type="Pfam" id="PF02602">
    <property type="entry name" value="HEM4"/>
    <property type="match status" value="1"/>
</dbReference>
<dbReference type="GO" id="GO:0004852">
    <property type="term" value="F:uroporphyrinogen-III synthase activity"/>
    <property type="evidence" value="ECO:0007669"/>
    <property type="project" value="UniProtKB-UniRule"/>
</dbReference>
<comment type="pathway">
    <text evidence="1 9">Porphyrin-containing compound metabolism; protoporphyrin-IX biosynthesis; coproporphyrinogen-III from 5-aminolevulinate: step 3/4.</text>
</comment>
<dbReference type="InterPro" id="IPR003754">
    <property type="entry name" value="4pyrrol_synth_uPrphyn_synth"/>
</dbReference>
<gene>
    <name evidence="11" type="ORF">G0Q06_04775</name>
</gene>
<evidence type="ECO:0000256" key="3">
    <source>
        <dbReference type="ARBA" id="ARBA00013109"/>
    </source>
</evidence>
<dbReference type="GO" id="GO:0006780">
    <property type="term" value="P:uroporphyrinogen III biosynthetic process"/>
    <property type="evidence" value="ECO:0007669"/>
    <property type="project" value="UniProtKB-UniRule"/>
</dbReference>
<dbReference type="InterPro" id="IPR036108">
    <property type="entry name" value="4pyrrol_syn_uPrphyn_synt_sf"/>
</dbReference>